<evidence type="ECO:0000313" key="2">
    <source>
        <dbReference type="Proteomes" id="UP000499080"/>
    </source>
</evidence>
<comment type="caution">
    <text evidence="1">The sequence shown here is derived from an EMBL/GenBank/DDBJ whole genome shotgun (WGS) entry which is preliminary data.</text>
</comment>
<dbReference type="Proteomes" id="UP000499080">
    <property type="component" value="Unassembled WGS sequence"/>
</dbReference>
<name>A0A4Y2TBP7_ARAVE</name>
<protein>
    <submittedName>
        <fullName evidence="1">Uncharacterized protein</fullName>
    </submittedName>
</protein>
<evidence type="ECO:0000313" key="1">
    <source>
        <dbReference type="EMBL" id="GBN97213.1"/>
    </source>
</evidence>
<gene>
    <name evidence="1" type="ORF">AVEN_139175_1</name>
</gene>
<dbReference type="EMBL" id="BGPR01027034">
    <property type="protein sequence ID" value="GBN97213.1"/>
    <property type="molecule type" value="Genomic_DNA"/>
</dbReference>
<keyword evidence="2" id="KW-1185">Reference proteome</keyword>
<proteinExistence type="predicted"/>
<accession>A0A4Y2TBP7</accession>
<reference evidence="1 2" key="1">
    <citation type="journal article" date="2019" name="Sci. Rep.">
        <title>Orb-weaving spider Araneus ventricosus genome elucidates the spidroin gene catalogue.</title>
        <authorList>
            <person name="Kono N."/>
            <person name="Nakamura H."/>
            <person name="Ohtoshi R."/>
            <person name="Moran D.A.P."/>
            <person name="Shinohara A."/>
            <person name="Yoshida Y."/>
            <person name="Fujiwara M."/>
            <person name="Mori M."/>
            <person name="Tomita M."/>
            <person name="Arakawa K."/>
        </authorList>
    </citation>
    <scope>NUCLEOTIDE SEQUENCE [LARGE SCALE GENOMIC DNA]</scope>
</reference>
<sequence>MKPKPHTKGLLQACRWPEALMEKNGDTGRKIYNILPRFVSSLTLGSGMLSSSLNMVAFPAYLKRFYLSRQQSLQLWVGWALHYATGMFHQCLAYEASAKLRTEWLKERVLNNPGL</sequence>
<organism evidence="1 2">
    <name type="scientific">Araneus ventricosus</name>
    <name type="common">Orbweaver spider</name>
    <name type="synonym">Epeira ventricosa</name>
    <dbReference type="NCBI Taxonomy" id="182803"/>
    <lineage>
        <taxon>Eukaryota</taxon>
        <taxon>Metazoa</taxon>
        <taxon>Ecdysozoa</taxon>
        <taxon>Arthropoda</taxon>
        <taxon>Chelicerata</taxon>
        <taxon>Arachnida</taxon>
        <taxon>Araneae</taxon>
        <taxon>Araneomorphae</taxon>
        <taxon>Entelegynae</taxon>
        <taxon>Araneoidea</taxon>
        <taxon>Araneidae</taxon>
        <taxon>Araneus</taxon>
    </lineage>
</organism>
<dbReference type="AlphaFoldDB" id="A0A4Y2TBP7"/>